<proteinExistence type="predicted"/>
<dbReference type="VEuPathDB" id="VectorBase:AMEM007041"/>
<dbReference type="STRING" id="30066.A0A182V100"/>
<evidence type="ECO:0000313" key="2">
    <source>
        <dbReference type="EnsemblMetazoa" id="AMEM007041-PA"/>
    </source>
</evidence>
<name>A0A182V100_ANOME</name>
<dbReference type="AlphaFoldDB" id="A0A182V100"/>
<dbReference type="EnsemblMetazoa" id="AMEM007041-RA">
    <property type="protein sequence ID" value="AMEM007041-PA"/>
    <property type="gene ID" value="AMEM007041"/>
</dbReference>
<evidence type="ECO:0000256" key="1">
    <source>
        <dbReference type="SAM" id="MobiDB-lite"/>
    </source>
</evidence>
<reference evidence="2" key="1">
    <citation type="submission" date="2020-05" db="UniProtKB">
        <authorList>
            <consortium name="EnsemblMetazoa"/>
        </authorList>
    </citation>
    <scope>IDENTIFICATION</scope>
    <source>
        <strain evidence="2">MAF</strain>
    </source>
</reference>
<feature type="compositionally biased region" description="Basic and acidic residues" evidence="1">
    <location>
        <begin position="337"/>
        <end position="352"/>
    </location>
</feature>
<keyword evidence="3" id="KW-1185">Reference proteome</keyword>
<dbReference type="VEuPathDB" id="VectorBase:AMEM21_014984"/>
<evidence type="ECO:0000313" key="3">
    <source>
        <dbReference type="Proteomes" id="UP000075903"/>
    </source>
</evidence>
<sequence length="377" mass="39277">MLPAMGAAAPVTPTATITIEAATPPTPAASAVRSVVVTPVAQFASSSAAPTPVPVADFADDPFKDYRYEDPFNIEDPFADTEEDDKQVNDPFASTTKNNNNVLNAFDANFGHSTNTASVEELDELFKGVRISGDGANTPVLNNSKLNNTTNQLNNNNTLSPIGTTTKSPFTSDPFDAFNDNFSKNTNQMDGAASLFGAFGNGDGGDALANDSQFDAFRATTGSSTSTTSPTTVPPTGASSTATTTLMMLKSFEDEFSKMDAANVLNNNLTTSSGSNNEFDAKFDDAFSAFGTVASSTTNSSSSNGARYGAAFGATLPPPAAKSFKPNGGPSTTGSLKRPDGSADPPKVLERFNADYSKGETFDADLEAVLQRSLVEK</sequence>
<dbReference type="Proteomes" id="UP000075903">
    <property type="component" value="Unassembled WGS sequence"/>
</dbReference>
<accession>A0A182V100</accession>
<protein>
    <submittedName>
        <fullName evidence="2">Uncharacterized protein</fullName>
    </submittedName>
</protein>
<feature type="region of interest" description="Disordered" evidence="1">
    <location>
        <begin position="318"/>
        <end position="352"/>
    </location>
</feature>
<organism evidence="2 3">
    <name type="scientific">Anopheles merus</name>
    <name type="common">Mosquito</name>
    <dbReference type="NCBI Taxonomy" id="30066"/>
    <lineage>
        <taxon>Eukaryota</taxon>
        <taxon>Metazoa</taxon>
        <taxon>Ecdysozoa</taxon>
        <taxon>Arthropoda</taxon>
        <taxon>Hexapoda</taxon>
        <taxon>Insecta</taxon>
        <taxon>Pterygota</taxon>
        <taxon>Neoptera</taxon>
        <taxon>Endopterygota</taxon>
        <taxon>Diptera</taxon>
        <taxon>Nematocera</taxon>
        <taxon>Culicoidea</taxon>
        <taxon>Culicidae</taxon>
        <taxon>Anophelinae</taxon>
        <taxon>Anopheles</taxon>
    </lineage>
</organism>
<feature type="region of interest" description="Disordered" evidence="1">
    <location>
        <begin position="220"/>
        <end position="240"/>
    </location>
</feature>